<dbReference type="Gene3D" id="3.30.360.10">
    <property type="entry name" value="Dihydrodipicolinate Reductase, domain 2"/>
    <property type="match status" value="1"/>
</dbReference>
<dbReference type="Pfam" id="PF01408">
    <property type="entry name" value="GFO_IDH_MocA"/>
    <property type="match status" value="1"/>
</dbReference>
<evidence type="ECO:0000256" key="5">
    <source>
        <dbReference type="ARBA" id="ARBA00023002"/>
    </source>
</evidence>
<sequence length="722" mass="78137">MKQLGQSYRSGKITLEDVGYPALRAGGVIIRTAFSVVSVGTEGTKVREARMNLLDKAQARPDQVRQVVDTMRQQGLRAAYQKVMNRLEQLTPLGYSLSGYIVEINAGETEFSVGQRVAAAGANLANHAEYNFVPRNLVVPVPNDVALEQAAFTTIGAVALHAYRQSGCFLGEVAVVIGLGLVGQILTRILVAAGVHVIGVDLSAERSSLAKAAHVTAAGMPDESSWRNALNRLTGGRGADVVLLTAGSNDNAPLDLAATAVRDRGRIVIVGKTKLDLDYNVFFKKEIDVRFSRSYGPGRYDAIYEDEGRDYPYPYVRWTQRRNLEAFLQLVSSKQIDLKPLVNVVRSFEDATEVYDRMHEGTLPGIGILFDYNVNGRGDRLPGREVARETPTSQRTQVVSIGVIGAGNYASSMLLPYLTRDQRISIARLVTNTGLTAASAAKRFGVLVHGTDQRTIMSDPTIHAVVIATRHRSHAALAAEALRAGKAVFVEKPLAVDAEGLELIESTARQTGNTRLQVGFNRRFSPIITDIAKLFRGSGPLQLIYRIHAGALDPTAWQRDPAEGGRFIGEAGHFLDVFAFLTGSTPIRVSGSSLNPVNRHDDDADSIACVITYADGSTGTLAYVTQGGSSIGKEYLEVHGGQQSAIMSNFTQLEHYGPGMRRPLKRRYGGDKGQAEQMRAFADALVSDGPLPVSFDEIMHTTRLTLLAVEAARTGGCIDLDD</sequence>
<evidence type="ECO:0000256" key="3">
    <source>
        <dbReference type="ARBA" id="ARBA00022723"/>
    </source>
</evidence>
<organism evidence="7 8">
    <name type="scientific">Microvirga aerophila</name>
    <dbReference type="NCBI Taxonomy" id="670291"/>
    <lineage>
        <taxon>Bacteria</taxon>
        <taxon>Pseudomonadati</taxon>
        <taxon>Pseudomonadota</taxon>
        <taxon>Alphaproteobacteria</taxon>
        <taxon>Hyphomicrobiales</taxon>
        <taxon>Methylobacteriaceae</taxon>
        <taxon>Microvirga</taxon>
    </lineage>
</organism>
<dbReference type="InterPro" id="IPR020843">
    <property type="entry name" value="ER"/>
</dbReference>
<dbReference type="GO" id="GO:0016491">
    <property type="term" value="F:oxidoreductase activity"/>
    <property type="evidence" value="ECO:0007669"/>
    <property type="project" value="UniProtKB-KW"/>
</dbReference>
<dbReference type="Pfam" id="PF22725">
    <property type="entry name" value="GFO_IDH_MocA_C3"/>
    <property type="match status" value="1"/>
</dbReference>
<comment type="cofactor">
    <cofactor evidence="1">
        <name>Zn(2+)</name>
        <dbReference type="ChEBI" id="CHEBI:29105"/>
    </cofactor>
</comment>
<dbReference type="Gene3D" id="3.90.180.10">
    <property type="entry name" value="Medium-chain alcohol dehydrogenases, catalytic domain"/>
    <property type="match status" value="1"/>
</dbReference>
<evidence type="ECO:0000256" key="1">
    <source>
        <dbReference type="ARBA" id="ARBA00001947"/>
    </source>
</evidence>
<dbReference type="Proteomes" id="UP000321085">
    <property type="component" value="Unassembled WGS sequence"/>
</dbReference>
<dbReference type="Gene3D" id="3.40.50.720">
    <property type="entry name" value="NAD(P)-binding Rossmann-like Domain"/>
    <property type="match status" value="2"/>
</dbReference>
<dbReference type="EMBL" id="BJYU01000166">
    <property type="protein sequence ID" value="GEO18210.1"/>
    <property type="molecule type" value="Genomic_DNA"/>
</dbReference>
<keyword evidence="3" id="KW-0479">Metal-binding</keyword>
<evidence type="ECO:0000256" key="2">
    <source>
        <dbReference type="ARBA" id="ARBA00008072"/>
    </source>
</evidence>
<dbReference type="AlphaFoldDB" id="A0A512C1W4"/>
<dbReference type="GO" id="GO:0046872">
    <property type="term" value="F:metal ion binding"/>
    <property type="evidence" value="ECO:0007669"/>
    <property type="project" value="UniProtKB-KW"/>
</dbReference>
<protein>
    <submittedName>
        <fullName evidence="7">Oxidoreductase</fullName>
    </submittedName>
</protein>
<reference evidence="7 8" key="1">
    <citation type="submission" date="2019-07" db="EMBL/GenBank/DDBJ databases">
        <title>Whole genome shotgun sequence of Microvirga aerophila NBRC 106136.</title>
        <authorList>
            <person name="Hosoyama A."/>
            <person name="Uohara A."/>
            <person name="Ohji S."/>
            <person name="Ichikawa N."/>
        </authorList>
    </citation>
    <scope>NUCLEOTIDE SEQUENCE [LARGE SCALE GENOMIC DNA]</scope>
    <source>
        <strain evidence="7 8">NBRC 106136</strain>
    </source>
</reference>
<dbReference type="PANTHER" id="PTHR43350:SF19">
    <property type="entry name" value="D-GULOSIDE 3-DEHYDROGENASE"/>
    <property type="match status" value="1"/>
</dbReference>
<keyword evidence="8" id="KW-1185">Reference proteome</keyword>
<dbReference type="GO" id="GO:0000166">
    <property type="term" value="F:nucleotide binding"/>
    <property type="evidence" value="ECO:0007669"/>
    <property type="project" value="InterPro"/>
</dbReference>
<keyword evidence="5" id="KW-0560">Oxidoreductase</keyword>
<evidence type="ECO:0000256" key="4">
    <source>
        <dbReference type="ARBA" id="ARBA00022833"/>
    </source>
</evidence>
<evidence type="ECO:0000313" key="7">
    <source>
        <dbReference type="EMBL" id="GEO18210.1"/>
    </source>
</evidence>
<dbReference type="SUPFAM" id="SSF55347">
    <property type="entry name" value="Glyceraldehyde-3-phosphate dehydrogenase-like, C-terminal domain"/>
    <property type="match status" value="1"/>
</dbReference>
<dbReference type="SUPFAM" id="SSF50129">
    <property type="entry name" value="GroES-like"/>
    <property type="match status" value="1"/>
</dbReference>
<proteinExistence type="inferred from homology"/>
<gene>
    <name evidence="7" type="ORF">MAE02_59060</name>
</gene>
<dbReference type="InterPro" id="IPR000683">
    <property type="entry name" value="Gfo/Idh/MocA-like_OxRdtase_N"/>
</dbReference>
<accession>A0A512C1W4</accession>
<comment type="similarity">
    <text evidence="2">Belongs to the zinc-containing alcohol dehydrogenase family.</text>
</comment>
<dbReference type="RefSeq" id="WP_162815899.1">
    <property type="nucleotide sequence ID" value="NZ_BJYU01000166.1"/>
</dbReference>
<dbReference type="InterPro" id="IPR055170">
    <property type="entry name" value="GFO_IDH_MocA-like_dom"/>
</dbReference>
<evidence type="ECO:0000313" key="8">
    <source>
        <dbReference type="Proteomes" id="UP000321085"/>
    </source>
</evidence>
<dbReference type="SMART" id="SM00829">
    <property type="entry name" value="PKS_ER"/>
    <property type="match status" value="1"/>
</dbReference>
<dbReference type="SUPFAM" id="SSF51735">
    <property type="entry name" value="NAD(P)-binding Rossmann-fold domains"/>
    <property type="match status" value="2"/>
</dbReference>
<evidence type="ECO:0000259" key="6">
    <source>
        <dbReference type="SMART" id="SM00829"/>
    </source>
</evidence>
<comment type="caution">
    <text evidence="7">The sequence shown here is derived from an EMBL/GenBank/DDBJ whole genome shotgun (WGS) entry which is preliminary data.</text>
</comment>
<feature type="domain" description="Enoyl reductase (ER)" evidence="6">
    <location>
        <begin position="52"/>
        <end position="369"/>
    </location>
</feature>
<name>A0A512C1W4_9HYPH</name>
<dbReference type="InterPro" id="IPR013149">
    <property type="entry name" value="ADH-like_C"/>
</dbReference>
<dbReference type="Pfam" id="PF00107">
    <property type="entry name" value="ADH_zinc_N"/>
    <property type="match status" value="1"/>
</dbReference>
<dbReference type="InterPro" id="IPR011032">
    <property type="entry name" value="GroES-like_sf"/>
</dbReference>
<keyword evidence="4" id="KW-0862">Zinc</keyword>
<dbReference type="CDD" id="cd08255">
    <property type="entry name" value="2-desacetyl-2-hydroxyethyl_bacteriochlorophyllide_like"/>
    <property type="match status" value="1"/>
</dbReference>
<dbReference type="PANTHER" id="PTHR43350">
    <property type="entry name" value="NAD-DEPENDENT ALCOHOL DEHYDROGENASE"/>
    <property type="match status" value="1"/>
</dbReference>
<dbReference type="InterPro" id="IPR036291">
    <property type="entry name" value="NAD(P)-bd_dom_sf"/>
</dbReference>